<organism evidence="4 7">
    <name type="scientific">Mannheimia haemolytica</name>
    <name type="common">Pasteurella haemolytica</name>
    <dbReference type="NCBI Taxonomy" id="75985"/>
    <lineage>
        <taxon>Bacteria</taxon>
        <taxon>Pseudomonadati</taxon>
        <taxon>Pseudomonadota</taxon>
        <taxon>Gammaproteobacteria</taxon>
        <taxon>Pasteurellales</taxon>
        <taxon>Pasteurellaceae</taxon>
        <taxon>Mannheimia</taxon>
    </lineage>
</organism>
<dbReference type="Proteomes" id="UP000315164">
    <property type="component" value="Unassembled WGS sequence"/>
</dbReference>
<accession>A0A249A2R3</accession>
<dbReference type="KEGG" id="mhay:VK67_09910"/>
<dbReference type="EMBL" id="VAJB01000003">
    <property type="protein sequence ID" value="TRB75937.1"/>
    <property type="molecule type" value="Genomic_DNA"/>
</dbReference>
<reference evidence="7 8" key="3">
    <citation type="journal article" date="2019" name="Vet. Microbiol.">
        <title>Genetic characterization of susceptible and multi-drug resistant Mannheimia haemolytica isolated from high-risk stocker calves prior to and after antimicrobial metaphylaxis.</title>
        <authorList>
            <person name="Snyder E.R."/>
            <person name="Alvarez-Narvaez S."/>
            <person name="Credille B.C."/>
        </authorList>
    </citation>
    <scope>NUCLEOTIDE SEQUENCE [LARGE SCALE GENOMIC DNA]</scope>
    <source>
        <strain evidence="4 7">UGA-R5-128-1</strain>
        <strain evidence="3 8">UGA-R7-163-1</strain>
    </source>
</reference>
<dbReference type="GO" id="GO:0005886">
    <property type="term" value="C:plasma membrane"/>
    <property type="evidence" value="ECO:0007669"/>
    <property type="project" value="TreeGrafter"/>
</dbReference>
<evidence type="ECO:0000313" key="7">
    <source>
        <dbReference type="Proteomes" id="UP000315164"/>
    </source>
</evidence>
<dbReference type="EMBL" id="VAJI01000003">
    <property type="protein sequence ID" value="TRB39608.1"/>
    <property type="molecule type" value="Genomic_DNA"/>
</dbReference>
<dbReference type="RefSeq" id="WP_005719747.1">
    <property type="nucleotide sequence ID" value="NZ_CP011098.1"/>
</dbReference>
<keyword evidence="1" id="KW-1133">Transmembrane helix</keyword>
<dbReference type="EMBL" id="LR134495">
    <property type="protein sequence ID" value="VEI77939.1"/>
    <property type="molecule type" value="Genomic_DNA"/>
</dbReference>
<evidence type="ECO:0000313" key="8">
    <source>
        <dbReference type="Proteomes" id="UP000318394"/>
    </source>
</evidence>
<keyword evidence="1" id="KW-0812">Transmembrane</keyword>
<keyword evidence="1" id="KW-0472">Membrane</keyword>
<evidence type="ECO:0000313" key="4">
    <source>
        <dbReference type="EMBL" id="TRB75937.1"/>
    </source>
</evidence>
<evidence type="ECO:0000313" key="3">
    <source>
        <dbReference type="EMBL" id="TRB39608.1"/>
    </source>
</evidence>
<evidence type="ECO:0000313" key="5">
    <source>
        <dbReference type="EMBL" id="VEI77939.1"/>
    </source>
</evidence>
<evidence type="ECO:0000313" key="6">
    <source>
        <dbReference type="Proteomes" id="UP000254031"/>
    </source>
</evidence>
<feature type="transmembrane region" description="Helical" evidence="1">
    <location>
        <begin position="178"/>
        <end position="198"/>
    </location>
</feature>
<dbReference type="InterPro" id="IPR007339">
    <property type="entry name" value="RclC-like"/>
</dbReference>
<feature type="transmembrane region" description="Helical" evidence="1">
    <location>
        <begin position="108"/>
        <end position="131"/>
    </location>
</feature>
<dbReference type="PANTHER" id="PTHR40106">
    <property type="entry name" value="INNER MEMBRANE PROTEIN RCLC"/>
    <property type="match status" value="1"/>
</dbReference>
<dbReference type="EMBL" id="UGPL01000006">
    <property type="protein sequence ID" value="STY65627.1"/>
    <property type="molecule type" value="Genomic_DNA"/>
</dbReference>
<dbReference type="Pfam" id="PF04224">
    <property type="entry name" value="DUF417"/>
    <property type="match status" value="1"/>
</dbReference>
<protein>
    <submittedName>
        <fullName evidence="4">DUF417 domain-containing protein</fullName>
    </submittedName>
    <submittedName>
        <fullName evidence="2">Inner membrane protein ykgB</fullName>
    </submittedName>
</protein>
<dbReference type="PANTHER" id="PTHR40106:SF1">
    <property type="entry name" value="INNER MEMBRANE PROTEIN RCLC"/>
    <property type="match status" value="1"/>
</dbReference>
<dbReference type="Proteomes" id="UP000318394">
    <property type="component" value="Unassembled WGS sequence"/>
</dbReference>
<feature type="transmembrane region" description="Helical" evidence="1">
    <location>
        <begin position="21"/>
        <end position="39"/>
    </location>
</feature>
<sequence>MSAFNNFVNFVANIVAPMQRQFINFVRIAICIVMVWIGGLKVCQYEADGIAHFVSNSPFFSYMYKKGPNLVDDGTGKMVMEYTLHKNPEGKMVAKNIEWHKENGTYTASYIIGATIVTVGLLTLSGIWFPVSGMAGGLLTFGMSIVTLSFMITTPEIWVPNLGGDMPTPAHGFPYLSAVGRLIVKDVIMMAGGLVAAAECANRILARRKAIA</sequence>
<dbReference type="AlphaFoldDB" id="A0A249A2R3"/>
<dbReference type="KEGG" id="mhaq:WC39_09910"/>
<keyword evidence="8" id="KW-1185">Reference proteome</keyword>
<name>A0A249A2R3_MANHA</name>
<evidence type="ECO:0000256" key="1">
    <source>
        <dbReference type="SAM" id="Phobius"/>
    </source>
</evidence>
<feature type="transmembrane region" description="Helical" evidence="1">
    <location>
        <begin position="138"/>
        <end position="158"/>
    </location>
</feature>
<reference evidence="5" key="2">
    <citation type="submission" date="2018-12" db="EMBL/GenBank/DDBJ databases">
        <authorList>
            <consortium name="Pathogen Informatics"/>
        </authorList>
    </citation>
    <scope>NUCLEOTIDE SEQUENCE [LARGE SCALE GENOMIC DNA]</scope>
    <source>
        <strain evidence="5">NCTC10643</strain>
    </source>
</reference>
<gene>
    <name evidence="2" type="primary">ykgB</name>
    <name evidence="4" type="ORF">FEA53_03005</name>
    <name evidence="3" type="ORF">FEB89_03005</name>
    <name evidence="5" type="ORF">NCTC10643_01828</name>
    <name evidence="2" type="ORF">NCTC9380_00895</name>
</gene>
<dbReference type="GO" id="GO:1901530">
    <property type="term" value="P:response to hypochlorite"/>
    <property type="evidence" value="ECO:0007669"/>
    <property type="project" value="TreeGrafter"/>
</dbReference>
<dbReference type="Proteomes" id="UP000254031">
    <property type="component" value="Unassembled WGS sequence"/>
</dbReference>
<dbReference type="Proteomes" id="UP000271188">
    <property type="component" value="Chromosome"/>
</dbReference>
<reference evidence="2 6" key="1">
    <citation type="submission" date="2018-06" db="EMBL/GenBank/DDBJ databases">
        <authorList>
            <consortium name="Pathogen Informatics"/>
            <person name="Doyle S."/>
        </authorList>
    </citation>
    <scope>NUCLEOTIDE SEQUENCE [LARGE SCALE GENOMIC DNA]</scope>
    <source>
        <strain evidence="2 6">NCTC9380</strain>
    </source>
</reference>
<dbReference type="OrthoDB" id="1118972at2"/>
<dbReference type="GeneID" id="67369686"/>
<proteinExistence type="predicted"/>
<evidence type="ECO:0000313" key="2">
    <source>
        <dbReference type="EMBL" id="STY65627.1"/>
    </source>
</evidence>